<dbReference type="AlphaFoldDB" id="A0A7R8WXU0"/>
<accession>A0A7R8WXU0</accession>
<name>A0A7R8WXU0_9CRUS</name>
<organism evidence="1">
    <name type="scientific">Cyprideis torosa</name>
    <dbReference type="NCBI Taxonomy" id="163714"/>
    <lineage>
        <taxon>Eukaryota</taxon>
        <taxon>Metazoa</taxon>
        <taxon>Ecdysozoa</taxon>
        <taxon>Arthropoda</taxon>
        <taxon>Crustacea</taxon>
        <taxon>Oligostraca</taxon>
        <taxon>Ostracoda</taxon>
        <taxon>Podocopa</taxon>
        <taxon>Podocopida</taxon>
        <taxon>Cytherocopina</taxon>
        <taxon>Cytheroidea</taxon>
        <taxon>Cytherideidae</taxon>
        <taxon>Cyprideis</taxon>
    </lineage>
</organism>
<protein>
    <submittedName>
        <fullName evidence="1">Uncharacterized protein</fullName>
    </submittedName>
</protein>
<evidence type="ECO:0000313" key="1">
    <source>
        <dbReference type="EMBL" id="CAD7236916.1"/>
    </source>
</evidence>
<dbReference type="EMBL" id="OB683020">
    <property type="protein sequence ID" value="CAD7236916.1"/>
    <property type="molecule type" value="Genomic_DNA"/>
</dbReference>
<gene>
    <name evidence="1" type="ORF">CTOB1V02_LOCUS14731</name>
</gene>
<proteinExistence type="predicted"/>
<reference evidence="1" key="1">
    <citation type="submission" date="2020-11" db="EMBL/GenBank/DDBJ databases">
        <authorList>
            <person name="Tran Van P."/>
        </authorList>
    </citation>
    <scope>NUCLEOTIDE SEQUENCE</scope>
</reference>
<sequence length="219" mass="23953">MGRKTILFGREFIFLLVLLSVVTLGDSYSKKFTKRDTSGDLGLGESPAYVTDPYDPYGSYSGQFEQYQPTHTQYGPLPVQEKSYGGSPIYSGGYSDSGIVSSIQGYWDQVKIFDPKKMSTGLWILAGFLIALGVAAIINTLLTLASLALAFFNSLGKGTKIIPLLLKLLLSPLISRTEIEQLTEGVSSENLGQTVEVVSRMLRKARKLYEDSAQQTPST</sequence>